<accession>A0A914BZ63</accession>
<proteinExistence type="predicted"/>
<feature type="compositionally biased region" description="Polar residues" evidence="1">
    <location>
        <begin position="293"/>
        <end position="305"/>
    </location>
</feature>
<evidence type="ECO:0000313" key="3">
    <source>
        <dbReference type="WBParaSite" id="ACRNAN_Path_1340.g5255.t1"/>
    </source>
</evidence>
<dbReference type="WBParaSite" id="ACRNAN_Path_1340.g5255.t1">
    <property type="protein sequence ID" value="ACRNAN_Path_1340.g5255.t1"/>
    <property type="gene ID" value="ACRNAN_Path_1340.g5255"/>
</dbReference>
<sequence>MEEGYHRMENDDIANNDSNVDVGKQMRLGNVTTEMFPLNEEEVEEEGKEQVAPRQIFIPPPGRLFISSMHLSDFKSILESEPGHYNCYVPRTFKDENEEKEYVERSPLHRVSRSPDTTPVTLTPIQVPSPTREIKTNSKNQRLRKKRIEKDKANVINVTDLPGYMGNLDLDEIVVRIEGTSLATQAFKKPKKKNNKDINANIEEASSKIQHSRESAEMEEIDVEVTLDSEGIEVGDSSEQMETFEHDRPKIKTTKKRLKRKNWNDSNSIDVVSTSSEECSMVDKNFVREPKTRNSVSFDGGSDTSGVEKSHSESAISPPLRSTHFDSIYDNAKLRSQTRLLRNCWLRFVDGLE</sequence>
<protein>
    <submittedName>
        <fullName evidence="3">Uncharacterized protein</fullName>
    </submittedName>
</protein>
<evidence type="ECO:0000256" key="1">
    <source>
        <dbReference type="SAM" id="MobiDB-lite"/>
    </source>
</evidence>
<keyword evidence="2" id="KW-1185">Reference proteome</keyword>
<dbReference type="AlphaFoldDB" id="A0A914BZ63"/>
<name>A0A914BZ63_9BILA</name>
<organism evidence="2 3">
    <name type="scientific">Acrobeloides nanus</name>
    <dbReference type="NCBI Taxonomy" id="290746"/>
    <lineage>
        <taxon>Eukaryota</taxon>
        <taxon>Metazoa</taxon>
        <taxon>Ecdysozoa</taxon>
        <taxon>Nematoda</taxon>
        <taxon>Chromadorea</taxon>
        <taxon>Rhabditida</taxon>
        <taxon>Tylenchina</taxon>
        <taxon>Cephalobomorpha</taxon>
        <taxon>Cephaloboidea</taxon>
        <taxon>Cephalobidae</taxon>
        <taxon>Acrobeloides</taxon>
    </lineage>
</organism>
<feature type="region of interest" description="Disordered" evidence="1">
    <location>
        <begin position="1"/>
        <end position="21"/>
    </location>
</feature>
<dbReference type="Proteomes" id="UP000887540">
    <property type="component" value="Unplaced"/>
</dbReference>
<evidence type="ECO:0000313" key="2">
    <source>
        <dbReference type="Proteomes" id="UP000887540"/>
    </source>
</evidence>
<reference evidence="3" key="1">
    <citation type="submission" date="2022-11" db="UniProtKB">
        <authorList>
            <consortium name="WormBaseParasite"/>
        </authorList>
    </citation>
    <scope>IDENTIFICATION</scope>
</reference>
<feature type="region of interest" description="Disordered" evidence="1">
    <location>
        <begin position="292"/>
        <end position="322"/>
    </location>
</feature>
<feature type="compositionally biased region" description="Basic and acidic residues" evidence="1">
    <location>
        <begin position="1"/>
        <end position="10"/>
    </location>
</feature>